<name>U4KQJ6_ALTPJ</name>
<dbReference type="KEGG" id="apal:BN85411180"/>
<dbReference type="InterPro" id="IPR028098">
    <property type="entry name" value="Glyco_trans_4-like_N"/>
</dbReference>
<evidence type="ECO:0000259" key="2">
    <source>
        <dbReference type="Pfam" id="PF13439"/>
    </source>
</evidence>
<protein>
    <submittedName>
        <fullName evidence="3">Putative lipopolysaccharide biosynthesis protein</fullName>
    </submittedName>
</protein>
<sequence length="340" mass="39514">MSNYISKANDVSILLLENKDSIYLNKISNKVKVYVSPVKGIRNFRQAKYINKFIKDNQFKIVHVNLFPAMYFSVFKKSKTAKYIFTEHNTHNKRRKWYFKFIENIIYSKYDAIVAISEGVKNDLKKWLNKKNFKKVNLINNGIDIEKFDSAIAYQKNEIIPNFEKDDKILLMVGRFTAQKDQDTIIKALTILPKKFKLVLVGDGERVKTCHDLASELKLDNRVKFLGIRNDIERITKTADLCIVSSNWEGFGLVAVEAMAAEKPVIASDVEGLNGVVSNYGVLFEPKNYVILADEITKILTDKNLYVEYTIKSKERAKFYSIEKMCNQYLELYERELFKK</sequence>
<accession>U4KQJ6</accession>
<evidence type="ECO:0000313" key="3">
    <source>
        <dbReference type="EMBL" id="CCV64695.1"/>
    </source>
</evidence>
<evidence type="ECO:0000313" key="4">
    <source>
        <dbReference type="Proteomes" id="UP000032740"/>
    </source>
</evidence>
<feature type="domain" description="Glycosyl transferase family 1" evidence="1">
    <location>
        <begin position="160"/>
        <end position="314"/>
    </location>
</feature>
<dbReference type="Gene3D" id="3.40.50.2000">
    <property type="entry name" value="Glycogen Phosphorylase B"/>
    <property type="match status" value="2"/>
</dbReference>
<dbReference type="AlphaFoldDB" id="U4KQJ6"/>
<proteinExistence type="predicted"/>
<dbReference type="CDD" id="cd03801">
    <property type="entry name" value="GT4_PimA-like"/>
    <property type="match status" value="1"/>
</dbReference>
<reference evidence="3 4" key="1">
    <citation type="journal article" date="2013" name="J. Mol. Microbiol. Biotechnol.">
        <title>Analysis of the Complete Genomes of Acholeplasma brassicae , A. palmae and A. laidlawii and Their Comparison to the Obligate Parasites from ' Candidatus Phytoplasma'.</title>
        <authorList>
            <person name="Kube M."/>
            <person name="Siewert C."/>
            <person name="Migdoll A.M."/>
            <person name="Duduk B."/>
            <person name="Holz S."/>
            <person name="Rabus R."/>
            <person name="Seemuller E."/>
            <person name="Mitrovic J."/>
            <person name="Muller I."/>
            <person name="Buttner C."/>
            <person name="Reinhardt R."/>
        </authorList>
    </citation>
    <scope>NUCLEOTIDE SEQUENCE [LARGE SCALE GENOMIC DNA]</scope>
    <source>
        <strain evidence="3 4">J233</strain>
    </source>
</reference>
<dbReference type="SUPFAM" id="SSF53756">
    <property type="entry name" value="UDP-Glycosyltransferase/glycogen phosphorylase"/>
    <property type="match status" value="1"/>
</dbReference>
<dbReference type="HOGENOM" id="CLU_009583_0_1_14"/>
<dbReference type="STRING" id="1318466.BN85411180"/>
<dbReference type="Pfam" id="PF00534">
    <property type="entry name" value="Glycos_transf_1"/>
    <property type="match status" value="1"/>
</dbReference>
<dbReference type="GO" id="GO:0016757">
    <property type="term" value="F:glycosyltransferase activity"/>
    <property type="evidence" value="ECO:0007669"/>
    <property type="project" value="InterPro"/>
</dbReference>
<organism evidence="3 4">
    <name type="scientific">Alteracholeplasma palmae (strain ATCC 49389 / J233)</name>
    <name type="common">Acholeplasma palmae</name>
    <dbReference type="NCBI Taxonomy" id="1318466"/>
    <lineage>
        <taxon>Bacteria</taxon>
        <taxon>Bacillati</taxon>
        <taxon>Mycoplasmatota</taxon>
        <taxon>Mollicutes</taxon>
        <taxon>Acholeplasmatales</taxon>
        <taxon>Acholeplasmataceae</taxon>
        <taxon>Acholeplasma</taxon>
    </lineage>
</organism>
<keyword evidence="4" id="KW-1185">Reference proteome</keyword>
<dbReference type="PANTHER" id="PTHR12526">
    <property type="entry name" value="GLYCOSYLTRANSFERASE"/>
    <property type="match status" value="1"/>
</dbReference>
<evidence type="ECO:0000259" key="1">
    <source>
        <dbReference type="Pfam" id="PF00534"/>
    </source>
</evidence>
<dbReference type="Proteomes" id="UP000032740">
    <property type="component" value="Chromosome"/>
</dbReference>
<gene>
    <name evidence="3" type="ORF">BN85411180</name>
</gene>
<dbReference type="InterPro" id="IPR001296">
    <property type="entry name" value="Glyco_trans_1"/>
</dbReference>
<dbReference type="Pfam" id="PF13439">
    <property type="entry name" value="Glyco_transf_4"/>
    <property type="match status" value="1"/>
</dbReference>
<dbReference type="EMBL" id="FO681347">
    <property type="protein sequence ID" value="CCV64695.1"/>
    <property type="molecule type" value="Genomic_DNA"/>
</dbReference>
<feature type="domain" description="Glycosyltransferase subfamily 4-like N-terminal" evidence="2">
    <location>
        <begin position="20"/>
        <end position="146"/>
    </location>
</feature>